<feature type="compositionally biased region" description="Gly residues" evidence="2">
    <location>
        <begin position="1"/>
        <end position="10"/>
    </location>
</feature>
<feature type="region of interest" description="Disordered" evidence="2">
    <location>
        <begin position="1"/>
        <end position="102"/>
    </location>
</feature>
<dbReference type="PANTHER" id="PTHR23159">
    <property type="entry name" value="CENTROSOMAL PROTEIN 2"/>
    <property type="match status" value="1"/>
</dbReference>
<feature type="region of interest" description="Disordered" evidence="2">
    <location>
        <begin position="353"/>
        <end position="372"/>
    </location>
</feature>
<evidence type="ECO:0000256" key="1">
    <source>
        <dbReference type="SAM" id="Coils"/>
    </source>
</evidence>
<keyword evidence="1" id="KW-0175">Coiled coil</keyword>
<feature type="coiled-coil region" evidence="1">
    <location>
        <begin position="386"/>
        <end position="452"/>
    </location>
</feature>
<feature type="coiled-coil region" evidence="1">
    <location>
        <begin position="270"/>
        <end position="337"/>
    </location>
</feature>
<dbReference type="EMBL" id="CAKOGP040001714">
    <property type="protein sequence ID" value="CAJ1946567.1"/>
    <property type="molecule type" value="Genomic_DNA"/>
</dbReference>
<comment type="caution">
    <text evidence="3">The sequence shown here is derived from an EMBL/GenBank/DDBJ whole genome shotgun (WGS) entry which is preliminary data.</text>
</comment>
<feature type="region of interest" description="Disordered" evidence="2">
    <location>
        <begin position="785"/>
        <end position="823"/>
    </location>
</feature>
<dbReference type="PANTHER" id="PTHR23159:SF31">
    <property type="entry name" value="CENTROSOME-ASSOCIATED PROTEIN CEP250 ISOFORM X1"/>
    <property type="match status" value="1"/>
</dbReference>
<evidence type="ECO:0000313" key="3">
    <source>
        <dbReference type="EMBL" id="CAJ1946567.1"/>
    </source>
</evidence>
<evidence type="ECO:0000256" key="2">
    <source>
        <dbReference type="SAM" id="MobiDB-lite"/>
    </source>
</evidence>
<feature type="compositionally biased region" description="Basic and acidic residues" evidence="2">
    <location>
        <begin position="44"/>
        <end position="57"/>
    </location>
</feature>
<name>A0AAD2JGA0_9STRA</name>
<protein>
    <submittedName>
        <fullName evidence="3">Uncharacterized protein</fullName>
    </submittedName>
</protein>
<dbReference type="AlphaFoldDB" id="A0AAD2JGA0"/>
<accession>A0AAD2JGA0</accession>
<proteinExistence type="predicted"/>
<reference evidence="3" key="1">
    <citation type="submission" date="2023-08" db="EMBL/GenBank/DDBJ databases">
        <authorList>
            <person name="Audoor S."/>
            <person name="Bilcke G."/>
        </authorList>
    </citation>
    <scope>NUCLEOTIDE SEQUENCE</scope>
</reference>
<evidence type="ECO:0000313" key="4">
    <source>
        <dbReference type="Proteomes" id="UP001295423"/>
    </source>
</evidence>
<sequence length="823" mass="91127">MTDGETGGGSRLERLRQKHKALLSTSSRKIAASRGQLGEGFEGSGRKFFLDPKKPELDATAEGEDEGREGTKPRHPHTTTQALKEENKKLKEELKESQAEREKLRKNLSNVAVQVQNASKAILSTKVHEANAKLSAMEIDLKETQERLEAKEASQSELLTQMQKLRKENAKLGSQVRLHSHSMTGTKNNKIKELSERIGELEEINRDLTLDKVKLEAQLKIEEEDGYEGMKKAKKRGDRQSSKEDKGLARIRQSNMTMIQTQLAVSSAQLTSAEMELADKEHEIAELQRSVDELQKDNSRLRKAKGEMVDPSKVNELEKEVKELESVNQQLVQEKMEMSLGSIQEDLELEDDGASATGSLGSSVVPKPKTEKRVRDSNVTMMKTQLALANAQVSSTEQEMAEMEHELMDTQMRLSEANKALDTAIKQKREAEKKLQEEINKAHALEKEQEKAVTLSKAAPTQVPTNINLGVGNGEIGGTFDFGQIAAEADASVKIIHFGGNDDQTAKSAMTGYTDASSMAQTYAVTIVQTKLADSHAKYADLEIKYSELQSAMDSAIVEIGSKETSAEQQATDLAQARDKNAAFKAEMESLKAQIAVLEDKQIKAMKRKMRKARRAEEDAEDEEEEEEEVIPLIEHRSTVAILNTKLQEANVKMTAMEREMDELADMLESTLIDGEGKRAIISGLNEEISETRKENAELYTQVQEFEAMNEVFEGARILELETKMMGLEMMNQQLMLQQLEDEDAANSAVSYGLMEEEGDGEEAAGGTKVEKLERKIKGLEQMNKTLSNRNLMGGSAHKASSAPDAEAISEAANSDDDASDSS</sequence>
<feature type="coiled-coil region" evidence="1">
    <location>
        <begin position="539"/>
        <end position="709"/>
    </location>
</feature>
<dbReference type="Proteomes" id="UP001295423">
    <property type="component" value="Unassembled WGS sequence"/>
</dbReference>
<feature type="compositionally biased region" description="Basic and acidic residues" evidence="2">
    <location>
        <begin position="83"/>
        <end position="102"/>
    </location>
</feature>
<organism evidence="3 4">
    <name type="scientific">Cylindrotheca closterium</name>
    <dbReference type="NCBI Taxonomy" id="2856"/>
    <lineage>
        <taxon>Eukaryota</taxon>
        <taxon>Sar</taxon>
        <taxon>Stramenopiles</taxon>
        <taxon>Ochrophyta</taxon>
        <taxon>Bacillariophyta</taxon>
        <taxon>Bacillariophyceae</taxon>
        <taxon>Bacillariophycidae</taxon>
        <taxon>Bacillariales</taxon>
        <taxon>Bacillariaceae</taxon>
        <taxon>Cylindrotheca</taxon>
    </lineage>
</organism>
<keyword evidence="4" id="KW-1185">Reference proteome</keyword>
<gene>
    <name evidence="3" type="ORF">CYCCA115_LOCUS10709</name>
</gene>
<feature type="compositionally biased region" description="Acidic residues" evidence="2">
    <location>
        <begin position="814"/>
        <end position="823"/>
    </location>
</feature>